<protein>
    <submittedName>
        <fullName evidence="4">C-type lectin domain-containing protein</fullName>
    </submittedName>
</protein>
<keyword evidence="3" id="KW-1185">Reference proteome</keyword>
<dbReference type="InterPro" id="IPR016187">
    <property type="entry name" value="CTDL_fold"/>
</dbReference>
<name>A0A7E4UYZ4_PANRE</name>
<dbReference type="SMART" id="SM00034">
    <property type="entry name" value="CLECT"/>
    <property type="match status" value="1"/>
</dbReference>
<dbReference type="SUPFAM" id="SSF56436">
    <property type="entry name" value="C-type lectin-like"/>
    <property type="match status" value="1"/>
</dbReference>
<dbReference type="InterPro" id="IPR016186">
    <property type="entry name" value="C-type_lectin-like/link_sf"/>
</dbReference>
<dbReference type="Gene3D" id="3.10.100.10">
    <property type="entry name" value="Mannose-Binding Protein A, subunit A"/>
    <property type="match status" value="1"/>
</dbReference>
<dbReference type="CDD" id="cd00037">
    <property type="entry name" value="CLECT"/>
    <property type="match status" value="1"/>
</dbReference>
<keyword evidence="1" id="KW-1015">Disulfide bond</keyword>
<evidence type="ECO:0000313" key="4">
    <source>
        <dbReference type="WBParaSite" id="Pan_g14530.t1"/>
    </source>
</evidence>
<dbReference type="InterPro" id="IPR050976">
    <property type="entry name" value="Snaclec"/>
</dbReference>
<feature type="domain" description="C-type lectin" evidence="2">
    <location>
        <begin position="123"/>
        <end position="227"/>
    </location>
</feature>
<dbReference type="PANTHER" id="PTHR22991:SF40">
    <property type="entry name" value="PROTEIN CBG13490"/>
    <property type="match status" value="1"/>
</dbReference>
<dbReference type="Proteomes" id="UP000492821">
    <property type="component" value="Unassembled WGS sequence"/>
</dbReference>
<organism evidence="3 4">
    <name type="scientific">Panagrellus redivivus</name>
    <name type="common">Microworm</name>
    <dbReference type="NCBI Taxonomy" id="6233"/>
    <lineage>
        <taxon>Eukaryota</taxon>
        <taxon>Metazoa</taxon>
        <taxon>Ecdysozoa</taxon>
        <taxon>Nematoda</taxon>
        <taxon>Chromadorea</taxon>
        <taxon>Rhabditida</taxon>
        <taxon>Tylenchina</taxon>
        <taxon>Panagrolaimomorpha</taxon>
        <taxon>Panagrolaimoidea</taxon>
        <taxon>Panagrolaimidae</taxon>
        <taxon>Panagrellus</taxon>
    </lineage>
</organism>
<dbReference type="AlphaFoldDB" id="A0A7E4UYZ4"/>
<dbReference type="Pfam" id="PF00059">
    <property type="entry name" value="Lectin_C"/>
    <property type="match status" value="1"/>
</dbReference>
<proteinExistence type="predicted"/>
<sequence>MLPSNGQCGLLYTVKGAVFDANQCNYYIQNVSDVTIVNRTVNGIQQLIQNVVYELQGTCPDLWTSAPNAPCSYDCTEENCNQYNRFLETYWNGSICLAPKMNRTYKCPDNTYTLVSLKSYTFCYKLISKGSININDENVVDTANEYCVEQTGGQIASIVDTMENAAVRAIQRKLTSPNGVMIGLKADLESEQLYWSDGTASSYENFTTEPTVSASYSMTMMMSTGGWTADPTELSDFNYIACKLKADVVLTKV</sequence>
<reference evidence="4" key="2">
    <citation type="submission" date="2020-10" db="UniProtKB">
        <authorList>
            <consortium name="WormBaseParasite"/>
        </authorList>
    </citation>
    <scope>IDENTIFICATION</scope>
</reference>
<evidence type="ECO:0000313" key="3">
    <source>
        <dbReference type="Proteomes" id="UP000492821"/>
    </source>
</evidence>
<reference evidence="3" key="1">
    <citation type="journal article" date="2013" name="Genetics">
        <title>The draft genome and transcriptome of Panagrellus redivivus are shaped by the harsh demands of a free-living lifestyle.</title>
        <authorList>
            <person name="Srinivasan J."/>
            <person name="Dillman A.R."/>
            <person name="Macchietto M.G."/>
            <person name="Heikkinen L."/>
            <person name="Lakso M."/>
            <person name="Fracchia K.M."/>
            <person name="Antoshechkin I."/>
            <person name="Mortazavi A."/>
            <person name="Wong G."/>
            <person name="Sternberg P.W."/>
        </authorList>
    </citation>
    <scope>NUCLEOTIDE SEQUENCE [LARGE SCALE GENOMIC DNA]</scope>
    <source>
        <strain evidence="3">MT8872</strain>
    </source>
</reference>
<evidence type="ECO:0000256" key="1">
    <source>
        <dbReference type="ARBA" id="ARBA00023157"/>
    </source>
</evidence>
<dbReference type="WBParaSite" id="Pan_g14530.t1">
    <property type="protein sequence ID" value="Pan_g14530.t1"/>
    <property type="gene ID" value="Pan_g14530"/>
</dbReference>
<dbReference type="PANTHER" id="PTHR22991">
    <property type="entry name" value="PROTEIN CBG13490"/>
    <property type="match status" value="1"/>
</dbReference>
<dbReference type="InterPro" id="IPR001304">
    <property type="entry name" value="C-type_lectin-like"/>
</dbReference>
<dbReference type="PROSITE" id="PS50041">
    <property type="entry name" value="C_TYPE_LECTIN_2"/>
    <property type="match status" value="1"/>
</dbReference>
<accession>A0A7E4UYZ4</accession>
<evidence type="ECO:0000259" key="2">
    <source>
        <dbReference type="PROSITE" id="PS50041"/>
    </source>
</evidence>